<dbReference type="Gene3D" id="3.40.50.200">
    <property type="entry name" value="Peptidase S8/S53 domain"/>
    <property type="match status" value="1"/>
</dbReference>
<proteinExistence type="inferred from homology"/>
<accession>A0A8H5MJ48</accession>
<evidence type="ECO:0000313" key="5">
    <source>
        <dbReference type="Proteomes" id="UP000522262"/>
    </source>
</evidence>
<reference evidence="4 5" key="1">
    <citation type="submission" date="2020-05" db="EMBL/GenBank/DDBJ databases">
        <title>Identification and distribution of gene clusters putatively required for synthesis of sphingolipid metabolism inhibitors in phylogenetically diverse species of the filamentous fungus Fusarium.</title>
        <authorList>
            <person name="Kim H.-S."/>
            <person name="Busman M."/>
            <person name="Brown D.W."/>
            <person name="Divon H."/>
            <person name="Uhlig S."/>
            <person name="Proctor R.H."/>
        </authorList>
    </citation>
    <scope>NUCLEOTIDE SEQUENCE [LARGE SCALE GENOMIC DNA]</scope>
    <source>
        <strain evidence="4 5">NRRL 53147</strain>
    </source>
</reference>
<feature type="compositionally biased region" description="Polar residues" evidence="2">
    <location>
        <begin position="189"/>
        <end position="200"/>
    </location>
</feature>
<feature type="region of interest" description="Disordered" evidence="2">
    <location>
        <begin position="140"/>
        <end position="206"/>
    </location>
</feature>
<organism evidence="4 5">
    <name type="scientific">Fusarium mexicanum</name>
    <dbReference type="NCBI Taxonomy" id="751941"/>
    <lineage>
        <taxon>Eukaryota</taxon>
        <taxon>Fungi</taxon>
        <taxon>Dikarya</taxon>
        <taxon>Ascomycota</taxon>
        <taxon>Pezizomycotina</taxon>
        <taxon>Sordariomycetes</taxon>
        <taxon>Hypocreomycetidae</taxon>
        <taxon>Hypocreales</taxon>
        <taxon>Nectriaceae</taxon>
        <taxon>Fusarium</taxon>
        <taxon>Fusarium fujikuroi species complex</taxon>
    </lineage>
</organism>
<dbReference type="Pfam" id="PF00082">
    <property type="entry name" value="Peptidase_S8"/>
    <property type="match status" value="1"/>
</dbReference>
<dbReference type="InterPro" id="IPR036852">
    <property type="entry name" value="Peptidase_S8/S53_dom_sf"/>
</dbReference>
<keyword evidence="5" id="KW-1185">Reference proteome</keyword>
<gene>
    <name evidence="4" type="ORF">FMEXI_12681</name>
</gene>
<dbReference type="GO" id="GO:0004252">
    <property type="term" value="F:serine-type endopeptidase activity"/>
    <property type="evidence" value="ECO:0007669"/>
    <property type="project" value="InterPro"/>
</dbReference>
<dbReference type="GO" id="GO:0006508">
    <property type="term" value="P:proteolysis"/>
    <property type="evidence" value="ECO:0007669"/>
    <property type="project" value="InterPro"/>
</dbReference>
<evidence type="ECO:0000259" key="3">
    <source>
        <dbReference type="Pfam" id="PF00082"/>
    </source>
</evidence>
<dbReference type="EMBL" id="JAAOAM010000376">
    <property type="protein sequence ID" value="KAF5532026.1"/>
    <property type="molecule type" value="Genomic_DNA"/>
</dbReference>
<dbReference type="SUPFAM" id="SSF52743">
    <property type="entry name" value="Subtilisin-like"/>
    <property type="match status" value="1"/>
</dbReference>
<evidence type="ECO:0000313" key="4">
    <source>
        <dbReference type="EMBL" id="KAF5532026.1"/>
    </source>
</evidence>
<dbReference type="InterPro" id="IPR000209">
    <property type="entry name" value="Peptidase_S8/S53_dom"/>
</dbReference>
<dbReference type="AlphaFoldDB" id="A0A8H5MJ48"/>
<dbReference type="PANTHER" id="PTHR43399">
    <property type="entry name" value="SUBTILISIN-RELATED"/>
    <property type="match status" value="1"/>
</dbReference>
<dbReference type="Proteomes" id="UP000522262">
    <property type="component" value="Unassembled WGS sequence"/>
</dbReference>
<dbReference type="PANTHER" id="PTHR43399:SF4">
    <property type="entry name" value="CELL WALL-ASSOCIATED PROTEASE"/>
    <property type="match status" value="1"/>
</dbReference>
<name>A0A8H5MJ48_9HYPO</name>
<dbReference type="InterPro" id="IPR051048">
    <property type="entry name" value="Peptidase_S8/S53_subtilisin"/>
</dbReference>
<dbReference type="CDD" id="cd00306">
    <property type="entry name" value="Peptidases_S8_S53"/>
    <property type="match status" value="1"/>
</dbReference>
<evidence type="ECO:0000256" key="2">
    <source>
        <dbReference type="SAM" id="MobiDB-lite"/>
    </source>
</evidence>
<sequence>MDVHSLERPVVAEALARIAEESSRLMVHSASGEGSLRLVSLVGLKRLSFPLPTISPELEALLRFLEDLCLKTYSSESHSSWGSNSEPTSKPYPKLCAIARIQKGIADSKLQSSIQQAIECDFAVRLNALIDRACASRDGSLAEQVPPSTAQKQIDDALDYLDRPVSGGRKRRSGESETNRPSKRRRNSEGSVTLAPQHSLPSEKVSQREENVLYSALNPHILCHALRPQENHLRNFHLRLDDPRVPPHPEGTWIYEAIFSASMPESTNHGCTKGGTKCYHEAEFNVTSRAEMSPRIQSEKGVERVLEGELCQKYISPNHGRRVCFLCSESKDAKPILYATAGTFEALEAHVLEDNSHLSNARRHTWIAGSREAPRPLELDVGRMSFHDKIFLSYVVGRSASQYYNTRLTAQQLWTLQSLSTISDTEVPQEPHVRPANETENGLSLFSYRHPYVSVNFKTEYELRRAYNIELGMDFHQDHGGARFYPGPISLGILLLDIWENSGLANELTWSEAHMLRAQYAGYARSQYKGHQQIQQAIMSCLDVNLFAGNLDKTNARVTEKRDWLLHNVVRPLRLLYLSTFDSDTLALPSFHVGQPSYPSHGDVSISAKINQYKSFINFLEKPKGSKKEAANDGVEWISEFLDVSGDVHERVKEMGKQPKICILDTGCDPDCNFFKEERLGDPNDLQRIIWRDFTTPESSDRIDQDGGEAGNFRTRGKHGTNIASLLLMLLPQANIYVARIAPDRGDMVNLETYDGVLHSIRRGIYQAIRHAANVWMVDIISMSFGYIKEPAILKVAIEDAIRDRRNGLLHPKLIMLAAASNEGGLSPELAPACWPEVIAVRGTTSRGHFPVEYNPNESKSLPPHFGTIAQGVPCGYGFRWGTSFAAPIMAATAGLVQLFVSCLIGEEVKRGNLDKANLYSRVYETEGMRQTLAAFTAKGSGGDSTRAVKPQSWGSLQNWEGTIWHALAQM</sequence>
<comment type="similarity">
    <text evidence="1">Belongs to the peptidase S8 family.</text>
</comment>
<evidence type="ECO:0000256" key="1">
    <source>
        <dbReference type="ARBA" id="ARBA00011073"/>
    </source>
</evidence>
<protein>
    <submittedName>
        <fullName evidence="4">Ankyrin unc44</fullName>
    </submittedName>
</protein>
<comment type="caution">
    <text evidence="4">The sequence shown here is derived from an EMBL/GenBank/DDBJ whole genome shotgun (WGS) entry which is preliminary data.</text>
</comment>
<feature type="domain" description="Peptidase S8/S53" evidence="3">
    <location>
        <begin position="656"/>
        <end position="900"/>
    </location>
</feature>